<keyword evidence="1" id="KW-0472">Membrane</keyword>
<evidence type="ECO:0000313" key="3">
    <source>
        <dbReference type="Proteomes" id="UP000035704"/>
    </source>
</evidence>
<dbReference type="EMBL" id="CP009687">
    <property type="protein sequence ID" value="AKL94617.1"/>
    <property type="molecule type" value="Genomic_DNA"/>
</dbReference>
<dbReference type="STRING" id="84022.CACET_c11520"/>
<feature type="transmembrane region" description="Helical" evidence="1">
    <location>
        <begin position="12"/>
        <end position="33"/>
    </location>
</feature>
<dbReference type="InterPro" id="IPR008407">
    <property type="entry name" value="Brnchd-chn_aa_trnsp_AzlD"/>
</dbReference>
<feature type="transmembrane region" description="Helical" evidence="1">
    <location>
        <begin position="45"/>
        <end position="65"/>
    </location>
</feature>
<dbReference type="AlphaFoldDB" id="A0A0G3W9P5"/>
<dbReference type="KEGG" id="cace:CACET_c11520"/>
<keyword evidence="1" id="KW-1133">Transmembrane helix</keyword>
<keyword evidence="1" id="KW-0812">Transmembrane</keyword>
<sequence length="110" mass="12032">MKGEERMNFKLIAIIVGMTLVTFITRAGAQIAFANRGTPAWLEKWLKHVPTAFLTALITPAILLPKGYLDISFNNSYLLAGGIAAFAAYKTKNVLITIIIGMAIMIFLSN</sequence>
<proteinExistence type="predicted"/>
<evidence type="ECO:0000256" key="1">
    <source>
        <dbReference type="SAM" id="Phobius"/>
    </source>
</evidence>
<organism evidence="2 3">
    <name type="scientific">Clostridium aceticum</name>
    <dbReference type="NCBI Taxonomy" id="84022"/>
    <lineage>
        <taxon>Bacteria</taxon>
        <taxon>Bacillati</taxon>
        <taxon>Bacillota</taxon>
        <taxon>Clostridia</taxon>
        <taxon>Eubacteriales</taxon>
        <taxon>Clostridiaceae</taxon>
        <taxon>Clostridium</taxon>
    </lineage>
</organism>
<dbReference type="Pfam" id="PF05437">
    <property type="entry name" value="AzlD"/>
    <property type="match status" value="1"/>
</dbReference>
<protein>
    <recommendedName>
        <fullName evidence="4">Branched-chain amino acid transport protein</fullName>
    </recommendedName>
</protein>
<dbReference type="Proteomes" id="UP000035704">
    <property type="component" value="Chromosome"/>
</dbReference>
<gene>
    <name evidence="2" type="ORF">CACET_c11520</name>
</gene>
<evidence type="ECO:0008006" key="4">
    <source>
        <dbReference type="Google" id="ProtNLM"/>
    </source>
</evidence>
<accession>A0A0G3W9P5</accession>
<feature type="transmembrane region" description="Helical" evidence="1">
    <location>
        <begin position="77"/>
        <end position="108"/>
    </location>
</feature>
<dbReference type="PATRIC" id="fig|84022.6.peg.1133"/>
<reference evidence="2 3" key="1">
    <citation type="submission" date="2014-10" db="EMBL/GenBank/DDBJ databases">
        <title>Genome sequence of Clostridium aceticum DSM 1496.</title>
        <authorList>
            <person name="Poehlein A."/>
            <person name="Schiel-Bengelsdorf B."/>
            <person name="Gottschalk G."/>
            <person name="Duerre P."/>
            <person name="Daniel R."/>
        </authorList>
    </citation>
    <scope>NUCLEOTIDE SEQUENCE [LARGE SCALE GENOMIC DNA]</scope>
    <source>
        <strain evidence="2 3">DSM 1496</strain>
    </source>
</reference>
<evidence type="ECO:0000313" key="2">
    <source>
        <dbReference type="EMBL" id="AKL94617.1"/>
    </source>
</evidence>
<keyword evidence="3" id="KW-1185">Reference proteome</keyword>
<name>A0A0G3W9P5_9CLOT</name>